<dbReference type="EMBL" id="CAJEWN010004246">
    <property type="protein sequence ID" value="CAD2209502.1"/>
    <property type="molecule type" value="Genomic_DNA"/>
</dbReference>
<dbReference type="Proteomes" id="UP000580250">
    <property type="component" value="Unassembled WGS sequence"/>
</dbReference>
<protein>
    <submittedName>
        <fullName evidence="1">Uncharacterized protein</fullName>
    </submittedName>
</protein>
<organism evidence="1 2">
    <name type="scientific">Meloidogyne enterolobii</name>
    <name type="common">Root-knot nematode worm</name>
    <name type="synonym">Meloidogyne mayaguensis</name>
    <dbReference type="NCBI Taxonomy" id="390850"/>
    <lineage>
        <taxon>Eukaryota</taxon>
        <taxon>Metazoa</taxon>
        <taxon>Ecdysozoa</taxon>
        <taxon>Nematoda</taxon>
        <taxon>Chromadorea</taxon>
        <taxon>Rhabditida</taxon>
        <taxon>Tylenchina</taxon>
        <taxon>Tylenchomorpha</taxon>
        <taxon>Tylenchoidea</taxon>
        <taxon>Meloidogynidae</taxon>
        <taxon>Meloidogyninae</taxon>
        <taxon>Meloidogyne</taxon>
    </lineage>
</organism>
<reference evidence="1 2" key="1">
    <citation type="submission" date="2020-08" db="EMBL/GenBank/DDBJ databases">
        <authorList>
            <person name="Koutsovoulos G."/>
            <person name="Danchin GJ E."/>
        </authorList>
    </citation>
    <scope>NUCLEOTIDE SEQUENCE [LARGE SCALE GENOMIC DNA]</scope>
</reference>
<accession>A0A6V7YD67</accession>
<proteinExistence type="predicted"/>
<name>A0A6V7YD67_MELEN</name>
<sequence>MAMALAAYGAHFVSDNQNLSAERKRAMEHATNTTSTQLELFWRQ</sequence>
<comment type="caution">
    <text evidence="1">The sequence shown here is derived from an EMBL/GenBank/DDBJ whole genome shotgun (WGS) entry which is preliminary data.</text>
</comment>
<gene>
    <name evidence="1" type="ORF">MENT_LOCUS63676</name>
</gene>
<dbReference type="AlphaFoldDB" id="A0A6V7YD67"/>
<evidence type="ECO:0000313" key="1">
    <source>
        <dbReference type="EMBL" id="CAD2209502.1"/>
    </source>
</evidence>
<evidence type="ECO:0000313" key="2">
    <source>
        <dbReference type="Proteomes" id="UP000580250"/>
    </source>
</evidence>